<evidence type="ECO:0000313" key="3">
    <source>
        <dbReference type="EMBL" id="CAK9171582.1"/>
    </source>
</evidence>
<dbReference type="InterPro" id="IPR046848">
    <property type="entry name" value="E_motif"/>
</dbReference>
<evidence type="ECO:0000256" key="2">
    <source>
        <dbReference type="PROSITE-ProRule" id="PRU00708"/>
    </source>
</evidence>
<keyword evidence="1" id="KW-0677">Repeat</keyword>
<evidence type="ECO:0000256" key="1">
    <source>
        <dbReference type="ARBA" id="ARBA00022737"/>
    </source>
</evidence>
<dbReference type="AlphaFoldDB" id="A0ABC8TU56"/>
<dbReference type="EMBL" id="CAUOFW020005792">
    <property type="protein sequence ID" value="CAK9171582.1"/>
    <property type="molecule type" value="Genomic_DNA"/>
</dbReference>
<reference evidence="3 4" key="1">
    <citation type="submission" date="2024-02" db="EMBL/GenBank/DDBJ databases">
        <authorList>
            <person name="Vignale AGUSTIN F."/>
            <person name="Sosa J E."/>
            <person name="Modenutti C."/>
        </authorList>
    </citation>
    <scope>NUCLEOTIDE SEQUENCE [LARGE SCALE GENOMIC DNA]</scope>
</reference>
<dbReference type="InterPro" id="IPR046960">
    <property type="entry name" value="PPR_At4g14850-like_plant"/>
</dbReference>
<dbReference type="InterPro" id="IPR002885">
    <property type="entry name" value="PPR_rpt"/>
</dbReference>
<dbReference type="PROSITE" id="PS51375">
    <property type="entry name" value="PPR"/>
    <property type="match status" value="4"/>
</dbReference>
<dbReference type="FunFam" id="1.25.40.10:FF:000344">
    <property type="entry name" value="Pentatricopeptide repeat-containing protein"/>
    <property type="match status" value="1"/>
</dbReference>
<dbReference type="InterPro" id="IPR011990">
    <property type="entry name" value="TPR-like_helical_dom_sf"/>
</dbReference>
<name>A0ABC8TU56_9AQUA</name>
<dbReference type="PANTHER" id="PTHR47926">
    <property type="entry name" value="PENTATRICOPEPTIDE REPEAT-CONTAINING PROTEIN"/>
    <property type="match status" value="1"/>
</dbReference>
<dbReference type="Gene3D" id="1.25.40.10">
    <property type="entry name" value="Tetratricopeptide repeat domain"/>
    <property type="match status" value="5"/>
</dbReference>
<dbReference type="Pfam" id="PF20431">
    <property type="entry name" value="E_motif"/>
    <property type="match status" value="1"/>
</dbReference>
<dbReference type="PANTHER" id="PTHR47926:SF395">
    <property type="entry name" value="TETRATRICOPEPTIDE-LIKE HELICAL DOMAIN, DYW DOMAIN PROTEIN-RELATED"/>
    <property type="match status" value="1"/>
</dbReference>
<feature type="repeat" description="PPR" evidence="2">
    <location>
        <begin position="134"/>
        <end position="168"/>
    </location>
</feature>
<dbReference type="Proteomes" id="UP001642360">
    <property type="component" value="Unassembled WGS sequence"/>
</dbReference>
<feature type="repeat" description="PPR" evidence="2">
    <location>
        <begin position="541"/>
        <end position="575"/>
    </location>
</feature>
<proteinExistence type="predicted"/>
<dbReference type="Pfam" id="PF13041">
    <property type="entry name" value="PPR_2"/>
    <property type="match status" value="4"/>
</dbReference>
<protein>
    <recommendedName>
        <fullName evidence="5">Pentatricopeptide repeat-containing protein</fullName>
    </recommendedName>
</protein>
<dbReference type="GO" id="GO:0016070">
    <property type="term" value="P:RNA metabolic process"/>
    <property type="evidence" value="ECO:0007669"/>
    <property type="project" value="UniProtKB-ARBA"/>
</dbReference>
<dbReference type="FunFam" id="1.25.40.10:FF:002010">
    <property type="entry name" value="Os12g0109800 protein"/>
    <property type="match status" value="1"/>
</dbReference>
<dbReference type="FunFam" id="1.25.40.10:FF:000196">
    <property type="entry name" value="Pentatricopeptide repeat-containing protein At4g14850"/>
    <property type="match status" value="1"/>
</dbReference>
<evidence type="ECO:0008006" key="5">
    <source>
        <dbReference type="Google" id="ProtNLM"/>
    </source>
</evidence>
<feature type="repeat" description="PPR" evidence="2">
    <location>
        <begin position="440"/>
        <end position="474"/>
    </location>
</feature>
<dbReference type="NCBIfam" id="TIGR00756">
    <property type="entry name" value="PPR"/>
    <property type="match status" value="4"/>
</dbReference>
<keyword evidence="4" id="KW-1185">Reference proteome</keyword>
<accession>A0ABC8TU56</accession>
<comment type="caution">
    <text evidence="3">The sequence shown here is derived from an EMBL/GenBank/DDBJ whole genome shotgun (WGS) entry which is preliminary data.</text>
</comment>
<evidence type="ECO:0000313" key="4">
    <source>
        <dbReference type="Proteomes" id="UP001642360"/>
    </source>
</evidence>
<dbReference type="Pfam" id="PF01535">
    <property type="entry name" value="PPR"/>
    <property type="match status" value="2"/>
</dbReference>
<gene>
    <name evidence="3" type="ORF">ILEXP_LOCUS41159</name>
</gene>
<dbReference type="FunFam" id="1.25.40.10:FF:001093">
    <property type="entry name" value="Pentatricopeptide repeat-containing protein At2g34400"/>
    <property type="match status" value="1"/>
</dbReference>
<organism evidence="3 4">
    <name type="scientific">Ilex paraguariensis</name>
    <name type="common">yerba mate</name>
    <dbReference type="NCBI Taxonomy" id="185542"/>
    <lineage>
        <taxon>Eukaryota</taxon>
        <taxon>Viridiplantae</taxon>
        <taxon>Streptophyta</taxon>
        <taxon>Embryophyta</taxon>
        <taxon>Tracheophyta</taxon>
        <taxon>Spermatophyta</taxon>
        <taxon>Magnoliopsida</taxon>
        <taxon>eudicotyledons</taxon>
        <taxon>Gunneridae</taxon>
        <taxon>Pentapetalae</taxon>
        <taxon>asterids</taxon>
        <taxon>campanulids</taxon>
        <taxon>Aquifoliales</taxon>
        <taxon>Aquifoliaceae</taxon>
        <taxon>Ilex</taxon>
    </lineage>
</organism>
<sequence length="769" mass="85593">MAISFPVKLGFPEPALQLVSLVPTINSNPINSTVPFPSLTTQKFDGFAGSKLLDSTDCSKTSQQSQVQALVDLLHICAEKGSLREAKTAHGYVLKSNFEDDSLLVLLNHVAHTYSKCSDLSAARIVFNKMSLRNVFSWTVMVVGSTENGFFWDGLIYFSEMLESGIFPDAFMYSAIIQSCIAQDCIDLGKQLHAQIIIRGFACHIFVNTSLLNMYAKLGVILDSCQVFDNMTEHNEVSWNSMISGFTANGLHVEALSYFLRMKKEGFVPNMYTLASVLKAVGNLGDISKGKQVHKYVSELGLETNVLVGTALIDMYIKCGALCDARSVFYMNFACGGANMPWNAMIAGYSHCQCSQEALELYINMCQNNVRSDLYTYCSVFNAIAELRCLQFGRQVHGMVLKSGYDLLVLSVKNAIVDSYSKCGSLEDVKKVFDRMEERDIVSWTTLVTAYSQCSKWEEALAVFFQMREEGCIPNQFTFASVLDACASLCFLEYGYQIHGLLYKVGLDTDRCIESALIDMYAKCGSIALAAKVFESISKPDVVSWTAIISSYAQHGSVAYALELFRRMEQQGIKANGVTFLCVLFACSHGGMVDEGLHYFYSMKENYGLVPEMEHYACIVDLLGRVGRLDDALKFVRKMPLEPNEMVWQALLGGCRIHGNVELGERAAEKILSIQPEYSATYVLLSNTYMETGSFRDGLGLRNVMKEQGVKKEPGYSWISVGGKVHKFYAGDKQHLRKEDIYLMLEELMEEIKAVGHVPDLSDALPDHD</sequence>
<feature type="repeat" description="PPR" evidence="2">
    <location>
        <begin position="235"/>
        <end position="269"/>
    </location>
</feature>